<reference evidence="4" key="1">
    <citation type="journal article" date="2020" name="Nat. Commun.">
        <title>Large-scale genome sequencing of mycorrhizal fungi provides insights into the early evolution of symbiotic traits.</title>
        <authorList>
            <person name="Miyauchi S."/>
            <person name="Kiss E."/>
            <person name="Kuo A."/>
            <person name="Drula E."/>
            <person name="Kohler A."/>
            <person name="Sanchez-Garcia M."/>
            <person name="Morin E."/>
            <person name="Andreopoulos B."/>
            <person name="Barry K.W."/>
            <person name="Bonito G."/>
            <person name="Buee M."/>
            <person name="Carver A."/>
            <person name="Chen C."/>
            <person name="Cichocki N."/>
            <person name="Clum A."/>
            <person name="Culley D."/>
            <person name="Crous P.W."/>
            <person name="Fauchery L."/>
            <person name="Girlanda M."/>
            <person name="Hayes R.D."/>
            <person name="Keri Z."/>
            <person name="LaButti K."/>
            <person name="Lipzen A."/>
            <person name="Lombard V."/>
            <person name="Magnuson J."/>
            <person name="Maillard F."/>
            <person name="Murat C."/>
            <person name="Nolan M."/>
            <person name="Ohm R.A."/>
            <person name="Pangilinan J."/>
            <person name="Pereira M.F."/>
            <person name="Perotto S."/>
            <person name="Peter M."/>
            <person name="Pfister S."/>
            <person name="Riley R."/>
            <person name="Sitrit Y."/>
            <person name="Stielow J.B."/>
            <person name="Szollosi G."/>
            <person name="Zifcakova L."/>
            <person name="Stursova M."/>
            <person name="Spatafora J.W."/>
            <person name="Tedersoo L."/>
            <person name="Vaario L.M."/>
            <person name="Yamada A."/>
            <person name="Yan M."/>
            <person name="Wang P."/>
            <person name="Xu J."/>
            <person name="Bruns T."/>
            <person name="Baldrian P."/>
            <person name="Vilgalys R."/>
            <person name="Dunand C."/>
            <person name="Henrissat B."/>
            <person name="Grigoriev I.V."/>
            <person name="Hibbett D."/>
            <person name="Nagy L.G."/>
            <person name="Martin F.M."/>
        </authorList>
    </citation>
    <scope>NUCLEOTIDE SEQUENCE</scope>
    <source>
        <strain evidence="4">UP504</strain>
    </source>
</reference>
<dbReference type="PANTHER" id="PTHR43267:SF2">
    <property type="entry name" value="TRNA THREONYLCARBAMOYLADENOSINE DEHYDRATASE 1-RELATED"/>
    <property type="match status" value="1"/>
</dbReference>
<feature type="domain" description="THIF-type NAD/FAD binding fold" evidence="3">
    <location>
        <begin position="76"/>
        <end position="129"/>
    </location>
</feature>
<feature type="region of interest" description="Disordered" evidence="1">
    <location>
        <begin position="47"/>
        <end position="66"/>
    </location>
</feature>
<evidence type="ECO:0000259" key="3">
    <source>
        <dbReference type="Pfam" id="PF00899"/>
    </source>
</evidence>
<dbReference type="InterPro" id="IPR045886">
    <property type="entry name" value="ThiF/MoeB/HesA"/>
</dbReference>
<dbReference type="InterPro" id="IPR000594">
    <property type="entry name" value="ThiF_NAD_FAD-bd"/>
</dbReference>
<dbReference type="Pfam" id="PF00899">
    <property type="entry name" value="ThiF"/>
    <property type="match status" value="2"/>
</dbReference>
<accession>A0A9P6AKH9</accession>
<dbReference type="GO" id="GO:0061503">
    <property type="term" value="F:tRNA threonylcarbamoyladenosine dehydratase"/>
    <property type="evidence" value="ECO:0007669"/>
    <property type="project" value="TreeGrafter"/>
</dbReference>
<dbReference type="PANTHER" id="PTHR43267">
    <property type="entry name" value="TRNA THREONYLCARBAMOYLADENOSINE DEHYDRATASE"/>
    <property type="match status" value="1"/>
</dbReference>
<feature type="domain" description="THIF-type NAD/FAD binding fold" evidence="3">
    <location>
        <begin position="132"/>
        <end position="295"/>
    </location>
</feature>
<sequence length="394" mass="43411">MPRELVKSLGATITVAIIASVVTATALTGYSRYSYLKKRRALARQVHDQIRHAQPSTQPPSDDGGYDEDLIREFLTRNYAFYGDDAMRKIRDSTVVVVGCGASVPSGVSNIRLIDFDNVTLSSLNHLFLSNRPWANIDTHIQLWNDTPDGHGLLINADWVIDAIDNITTKVDLLAYCHSQKIPVFASMGAGAKCDPTRVQISDISNTQEDPLARSVRRRLRLKGVVEGIPVVYSTEVPSDVKLLPLPEDEVLKGAVHELGPLDDFRVRILPVIGPLPSIFGLHAATYILCSLAEQPIPHPLPVKNAGNWDVAYIFEDLHSGRSIVPPHPILAKPHLVRWDISRPCRLEAAGGIGEKVVWWNGDAGEEGAVNGQVVTKLVGRRQEEARQRTALLY</sequence>
<evidence type="ECO:0000256" key="1">
    <source>
        <dbReference type="SAM" id="MobiDB-lite"/>
    </source>
</evidence>
<dbReference type="AlphaFoldDB" id="A0A9P6AKH9"/>
<keyword evidence="5" id="KW-1185">Reference proteome</keyword>
<gene>
    <name evidence="4" type="ORF">BS47DRAFT_1352182</name>
</gene>
<organism evidence="4 5">
    <name type="scientific">Hydnum rufescens UP504</name>
    <dbReference type="NCBI Taxonomy" id="1448309"/>
    <lineage>
        <taxon>Eukaryota</taxon>
        <taxon>Fungi</taxon>
        <taxon>Dikarya</taxon>
        <taxon>Basidiomycota</taxon>
        <taxon>Agaricomycotina</taxon>
        <taxon>Agaricomycetes</taxon>
        <taxon>Cantharellales</taxon>
        <taxon>Hydnaceae</taxon>
        <taxon>Hydnum</taxon>
    </lineage>
</organism>
<evidence type="ECO:0000313" key="4">
    <source>
        <dbReference type="EMBL" id="KAF9506970.1"/>
    </source>
</evidence>
<keyword evidence="2" id="KW-0472">Membrane</keyword>
<name>A0A9P6AKH9_9AGAM</name>
<feature type="transmembrane region" description="Helical" evidence="2">
    <location>
        <begin position="12"/>
        <end position="30"/>
    </location>
</feature>
<dbReference type="GO" id="GO:0061504">
    <property type="term" value="P:cyclic threonylcarbamoyladenosine biosynthetic process"/>
    <property type="evidence" value="ECO:0007669"/>
    <property type="project" value="TreeGrafter"/>
</dbReference>
<keyword evidence="2" id="KW-1133">Transmembrane helix</keyword>
<proteinExistence type="predicted"/>
<protein>
    <recommendedName>
        <fullName evidence="3">THIF-type NAD/FAD binding fold domain-containing protein</fullName>
    </recommendedName>
</protein>
<dbReference type="InterPro" id="IPR035985">
    <property type="entry name" value="Ubiquitin-activating_enz"/>
</dbReference>
<dbReference type="CDD" id="cd00755">
    <property type="entry name" value="YgdL_like"/>
    <property type="match status" value="1"/>
</dbReference>
<dbReference type="SUPFAM" id="SSF69572">
    <property type="entry name" value="Activating enzymes of the ubiquitin-like proteins"/>
    <property type="match status" value="1"/>
</dbReference>
<evidence type="ECO:0000256" key="2">
    <source>
        <dbReference type="SAM" id="Phobius"/>
    </source>
</evidence>
<dbReference type="OrthoDB" id="10265862at2759"/>
<dbReference type="GO" id="GO:0008641">
    <property type="term" value="F:ubiquitin-like modifier activating enzyme activity"/>
    <property type="evidence" value="ECO:0007669"/>
    <property type="project" value="InterPro"/>
</dbReference>
<comment type="caution">
    <text evidence="4">The sequence shown here is derived from an EMBL/GenBank/DDBJ whole genome shotgun (WGS) entry which is preliminary data.</text>
</comment>
<keyword evidence="2" id="KW-0812">Transmembrane</keyword>
<dbReference type="EMBL" id="MU129093">
    <property type="protein sequence ID" value="KAF9506970.1"/>
    <property type="molecule type" value="Genomic_DNA"/>
</dbReference>
<dbReference type="GO" id="GO:0005741">
    <property type="term" value="C:mitochondrial outer membrane"/>
    <property type="evidence" value="ECO:0007669"/>
    <property type="project" value="TreeGrafter"/>
</dbReference>
<dbReference type="Gene3D" id="3.40.50.720">
    <property type="entry name" value="NAD(P)-binding Rossmann-like Domain"/>
    <property type="match status" value="1"/>
</dbReference>
<dbReference type="Proteomes" id="UP000886523">
    <property type="component" value="Unassembled WGS sequence"/>
</dbReference>
<evidence type="ECO:0000313" key="5">
    <source>
        <dbReference type="Proteomes" id="UP000886523"/>
    </source>
</evidence>